<keyword evidence="3" id="KW-1185">Reference proteome</keyword>
<sequence length="330" mass="37365">MLKELFEKGRQELKKISDKVFSSFSPKSNIPPKSNSAVILNPSDQLFSNFSKKSNTPTRFRIVVGLNQVDQMIPNGWNERLNNPTNEAEEQIQNRCEDIIRVLTSQIEISELNIEYYSALKRYRLIPLLTKIIQNSYAGFKINSVDPADPFELADSDVKAAVDKKRREMVTPDTEKHDSNKINLDALKKVMSPEDFNLISEELQKENKYPPKVAVIGKSGVGKTTTINNLFNAQLKTSPTTVGTTKAQTKEFTLSTGGTLTVVDLPGYGRSEAEDREYNKIYETIIPECDIVLLILQANTRDFSDDIEMLQQITTLLKNNPIPRRSENFQ</sequence>
<dbReference type="RefSeq" id="WP_261234859.1">
    <property type="nucleotide sequence ID" value="NZ_JAMXFA010000006.1"/>
</dbReference>
<dbReference type="EMBL" id="JAMXFA010000006">
    <property type="protein sequence ID" value="MCT7977261.1"/>
    <property type="molecule type" value="Genomic_DNA"/>
</dbReference>
<reference evidence="2 3" key="1">
    <citation type="journal article" date="2022" name="Front. Microbiol.">
        <title>High genomic differentiation and limited gene flow indicate recent cryptic speciation within the genus Laspinema (cyanobacteria).</title>
        <authorList>
            <person name="Stanojkovic A."/>
            <person name="Skoupy S."/>
            <person name="Skaloud P."/>
            <person name="Dvorak P."/>
        </authorList>
    </citation>
    <scope>NUCLEOTIDE SEQUENCE [LARGE SCALE GENOMIC DNA]</scope>
    <source>
        <strain evidence="2 3">D3b</strain>
    </source>
</reference>
<protein>
    <submittedName>
        <fullName evidence="2">50S ribosome-binding GTPase</fullName>
    </submittedName>
</protein>
<dbReference type="Proteomes" id="UP001525961">
    <property type="component" value="Unassembled WGS sequence"/>
</dbReference>
<dbReference type="InterPro" id="IPR027417">
    <property type="entry name" value="P-loop_NTPase"/>
</dbReference>
<dbReference type="Gene3D" id="3.40.50.300">
    <property type="entry name" value="P-loop containing nucleotide triphosphate hydrolases"/>
    <property type="match status" value="1"/>
</dbReference>
<dbReference type="InterPro" id="IPR006073">
    <property type="entry name" value="GTP-bd"/>
</dbReference>
<gene>
    <name evidence="2" type="ORF">NG792_06055</name>
</gene>
<name>A0ABT2N3J3_9CYAN</name>
<evidence type="ECO:0000313" key="2">
    <source>
        <dbReference type="EMBL" id="MCT7977261.1"/>
    </source>
</evidence>
<evidence type="ECO:0000259" key="1">
    <source>
        <dbReference type="Pfam" id="PF01926"/>
    </source>
</evidence>
<accession>A0ABT2N3J3</accession>
<evidence type="ECO:0000313" key="3">
    <source>
        <dbReference type="Proteomes" id="UP001525961"/>
    </source>
</evidence>
<dbReference type="Pfam" id="PF01926">
    <property type="entry name" value="MMR_HSR1"/>
    <property type="match status" value="1"/>
</dbReference>
<feature type="domain" description="G" evidence="1">
    <location>
        <begin position="212"/>
        <end position="313"/>
    </location>
</feature>
<dbReference type="SUPFAM" id="SSF52540">
    <property type="entry name" value="P-loop containing nucleoside triphosphate hydrolases"/>
    <property type="match status" value="1"/>
</dbReference>
<organism evidence="2 3">
    <name type="scientific">Laspinema olomoucense D3b</name>
    <dbReference type="NCBI Taxonomy" id="2953688"/>
    <lineage>
        <taxon>Bacteria</taxon>
        <taxon>Bacillati</taxon>
        <taxon>Cyanobacteriota</taxon>
        <taxon>Cyanophyceae</taxon>
        <taxon>Oscillatoriophycideae</taxon>
        <taxon>Oscillatoriales</taxon>
        <taxon>Laspinemataceae</taxon>
        <taxon>Laspinema</taxon>
        <taxon>Laspinema olomoucense</taxon>
    </lineage>
</organism>
<proteinExistence type="predicted"/>
<comment type="caution">
    <text evidence="2">The sequence shown here is derived from an EMBL/GenBank/DDBJ whole genome shotgun (WGS) entry which is preliminary data.</text>
</comment>